<feature type="transmembrane region" description="Helical" evidence="1">
    <location>
        <begin position="6"/>
        <end position="26"/>
    </location>
</feature>
<dbReference type="KEGG" id="sfc:Spiaf_2058"/>
<feature type="transmembrane region" description="Helical" evidence="1">
    <location>
        <begin position="339"/>
        <end position="363"/>
    </location>
</feature>
<dbReference type="Proteomes" id="UP000007383">
    <property type="component" value="Chromosome"/>
</dbReference>
<feature type="transmembrane region" description="Helical" evidence="1">
    <location>
        <begin position="217"/>
        <end position="245"/>
    </location>
</feature>
<keyword evidence="1" id="KW-0812">Transmembrane</keyword>
<dbReference type="HOGENOM" id="CLU_760553_0_0_12"/>
<dbReference type="OrthoDB" id="358133at2"/>
<name>H9UKR3_SPIAZ</name>
<evidence type="ECO:0000313" key="2">
    <source>
        <dbReference type="EMBL" id="AFG38106.1"/>
    </source>
</evidence>
<reference evidence="3" key="1">
    <citation type="journal article" date="2013" name="Stand. Genomic Sci.">
        <title>Complete genome sequence of the halophilic bacterium Spirochaeta africana type strain (Z-7692(T)) from the alkaline Lake Magadi in the East African Rift.</title>
        <authorList>
            <person name="Liolos K."/>
            <person name="Abt B."/>
            <person name="Scheuner C."/>
            <person name="Teshima H."/>
            <person name="Held B."/>
            <person name="Lapidus A."/>
            <person name="Nolan M."/>
            <person name="Lucas S."/>
            <person name="Deshpande S."/>
            <person name="Cheng J.F."/>
            <person name="Tapia R."/>
            <person name="Goodwin L.A."/>
            <person name="Pitluck S."/>
            <person name="Pagani I."/>
            <person name="Ivanova N."/>
            <person name="Mavromatis K."/>
            <person name="Mikhailova N."/>
            <person name="Huntemann M."/>
            <person name="Pati A."/>
            <person name="Chen A."/>
            <person name="Palaniappan K."/>
            <person name="Land M."/>
            <person name="Rohde M."/>
            <person name="Tindall B.J."/>
            <person name="Detter J.C."/>
            <person name="Goker M."/>
            <person name="Bristow J."/>
            <person name="Eisen J.A."/>
            <person name="Markowitz V."/>
            <person name="Hugenholtz P."/>
            <person name="Woyke T."/>
            <person name="Klenk H.P."/>
            <person name="Kyrpides N.C."/>
        </authorList>
    </citation>
    <scope>NUCLEOTIDE SEQUENCE</scope>
    <source>
        <strain evidence="3">ATCC 700263 / DSM 8902 / Z-7692</strain>
    </source>
</reference>
<keyword evidence="3" id="KW-1185">Reference proteome</keyword>
<sequence>MSAELLVVACILIFYILIPGAGALHVRRRWRLLRGRLYDASSWQRLRYHDQGSAAQLDVDTVIGVRRMVASVDAVEGDATLWVSSNELSVAIDMSGQDVVLLPGTQDDLLKENSAEVITPPVVVPWRRMFTLSQGTQILVAGTVENENGRLFFRGSRQHPLLILLFEGDPRLVLYRGIWNARQRNEYYNQATPGSLTAGTAGLLLLAYFLLTAADSRLWGLVALTFSFSPMLPLLPPGVLGYFLFRRLWRHGRRLRSERDLINAAIGICNSGSYACREVTVQECDPELPRLHCRGADQGVLLQPQTPDSGDVLQHSLLLPLRPEREVKMLDRLAYRFEAAAVFLFVAGQLATTYVLFVLLSYAV</sequence>
<keyword evidence="1" id="KW-1133">Transmembrane helix</keyword>
<accession>H9UKR3</accession>
<gene>
    <name evidence="2" type="ordered locus">Spiaf_2058</name>
</gene>
<dbReference type="PATRIC" id="fig|889378.3.peg.2045"/>
<proteinExistence type="predicted"/>
<dbReference type="EMBL" id="CP003282">
    <property type="protein sequence ID" value="AFG38106.1"/>
    <property type="molecule type" value="Genomic_DNA"/>
</dbReference>
<protein>
    <submittedName>
        <fullName evidence="2">Uncharacterized protein</fullName>
    </submittedName>
</protein>
<feature type="transmembrane region" description="Helical" evidence="1">
    <location>
        <begin position="191"/>
        <end position="211"/>
    </location>
</feature>
<evidence type="ECO:0000256" key="1">
    <source>
        <dbReference type="SAM" id="Phobius"/>
    </source>
</evidence>
<dbReference type="AlphaFoldDB" id="H9UKR3"/>
<dbReference type="RefSeq" id="WP_014456089.1">
    <property type="nucleotide sequence ID" value="NC_017098.1"/>
</dbReference>
<organism evidence="2 3">
    <name type="scientific">Spirochaeta africana (strain ATCC 700263 / DSM 8902 / Z-7692)</name>
    <dbReference type="NCBI Taxonomy" id="889378"/>
    <lineage>
        <taxon>Bacteria</taxon>
        <taxon>Pseudomonadati</taxon>
        <taxon>Spirochaetota</taxon>
        <taxon>Spirochaetia</taxon>
        <taxon>Spirochaetales</taxon>
        <taxon>Spirochaetaceae</taxon>
        <taxon>Spirochaeta</taxon>
    </lineage>
</organism>
<keyword evidence="1" id="KW-0472">Membrane</keyword>
<evidence type="ECO:0000313" key="3">
    <source>
        <dbReference type="Proteomes" id="UP000007383"/>
    </source>
</evidence>